<accession>D5UQS4</accession>
<reference evidence="3" key="1">
    <citation type="submission" date="2010-03" db="EMBL/GenBank/DDBJ databases">
        <title>The complete chromosome of Tsukamurella paurometabola DSM 20162.</title>
        <authorList>
            <consortium name="US DOE Joint Genome Institute (JGI-PGF)"/>
            <person name="Lucas S."/>
            <person name="Copeland A."/>
            <person name="Lapidus A."/>
            <person name="Glavina del Rio T."/>
            <person name="Dalin E."/>
            <person name="Tice H."/>
            <person name="Bruce D."/>
            <person name="Goodwin L."/>
            <person name="Pitluck S."/>
            <person name="Kyrpides N."/>
            <person name="Mavromatis K."/>
            <person name="Ivanova N."/>
            <person name="Mikhailova N."/>
            <person name="Munk A.C."/>
            <person name="Brettin T."/>
            <person name="Detter J.C."/>
            <person name="Tapia R."/>
            <person name="Han C."/>
            <person name="Larimer F."/>
            <person name="Land M."/>
            <person name="Hauser L."/>
            <person name="Markowitz V."/>
            <person name="Cheng J.-F."/>
            <person name="Hugenholtz P."/>
            <person name="Woyke T."/>
            <person name="Wu D."/>
            <person name="Jando M."/>
            <person name="Brambilla E."/>
            <person name="Klenk H.-P."/>
            <person name="Eisen J.A."/>
        </authorList>
    </citation>
    <scope>NUCLEOTIDE SEQUENCE [LARGE SCALE GENOMIC DNA]</scope>
    <source>
        <strain evidence="3">ATCC 8368 / DSM 20162 / CCUG 35730 / CIP 100753 / JCM 10117 / KCTC 9821 / NBRC 16120 / NCIMB 702349 / NCTC 13040</strain>
    </source>
</reference>
<keyword evidence="1" id="KW-0472">Membrane</keyword>
<organism evidence="2 3">
    <name type="scientific">Tsukamurella paurometabola (strain ATCC 8368 / DSM 20162 / CCUG 35730 / CIP 100753 / JCM 10117 / KCTC 9821 / NBRC 16120 / NCIMB 702349 / NCTC 13040)</name>
    <name type="common">Corynebacterium paurometabolum</name>
    <dbReference type="NCBI Taxonomy" id="521096"/>
    <lineage>
        <taxon>Bacteria</taxon>
        <taxon>Bacillati</taxon>
        <taxon>Actinomycetota</taxon>
        <taxon>Actinomycetes</taxon>
        <taxon>Mycobacteriales</taxon>
        <taxon>Tsukamurellaceae</taxon>
        <taxon>Tsukamurella</taxon>
    </lineage>
</organism>
<evidence type="ECO:0008006" key="4">
    <source>
        <dbReference type="Google" id="ProtNLM"/>
    </source>
</evidence>
<evidence type="ECO:0000313" key="3">
    <source>
        <dbReference type="Proteomes" id="UP000001213"/>
    </source>
</evidence>
<sequence length="101" mass="10567">MTMPLNYPPPPSPSLGECLTYALAASVLTAAGALLVAVVSMVQVRRSRRRLVGAGVAMTDQERSTAVNAIRQLRVIRAHALVSFGFCVAVAGSCALARSLL</sequence>
<dbReference type="EMBL" id="CP001966">
    <property type="protein sequence ID" value="ADG76907.1"/>
    <property type="molecule type" value="Genomic_DNA"/>
</dbReference>
<reference evidence="2 3" key="2">
    <citation type="journal article" date="2011" name="Stand. Genomic Sci.">
        <title>Complete genome sequence of Tsukamurella paurometabola type strain (no. 33).</title>
        <authorList>
            <person name="Munk A.C."/>
            <person name="Lapidus A."/>
            <person name="Lucas S."/>
            <person name="Nolan M."/>
            <person name="Tice H."/>
            <person name="Cheng J.F."/>
            <person name="Del Rio T.G."/>
            <person name="Goodwin L."/>
            <person name="Pitluck S."/>
            <person name="Liolios K."/>
            <person name="Huntemann M."/>
            <person name="Ivanova N."/>
            <person name="Mavromatis K."/>
            <person name="Mikhailova N."/>
            <person name="Pati A."/>
            <person name="Chen A."/>
            <person name="Palaniappan K."/>
            <person name="Tapia R."/>
            <person name="Han C."/>
            <person name="Land M."/>
            <person name="Hauser L."/>
            <person name="Chang Y.J."/>
            <person name="Jeffries C.D."/>
            <person name="Brettin T."/>
            <person name="Yasawong M."/>
            <person name="Brambilla E.M."/>
            <person name="Rohde M."/>
            <person name="Sikorski J."/>
            <person name="Goker M."/>
            <person name="Detter J.C."/>
            <person name="Woyke T."/>
            <person name="Bristow J."/>
            <person name="Eisen J.A."/>
            <person name="Markowitz V."/>
            <person name="Hugenholtz P."/>
            <person name="Kyrpides N.C."/>
            <person name="Klenk H.P."/>
        </authorList>
    </citation>
    <scope>NUCLEOTIDE SEQUENCE [LARGE SCALE GENOMIC DNA]</scope>
    <source>
        <strain evidence="3">ATCC 8368 / DSM 20162 / CCUG 35730 / CIP 100753 / JCM 10117 / KCTC 9821 / NBRC 16120 / NCIMB 702349 / NCTC 13040</strain>
    </source>
</reference>
<dbReference type="KEGG" id="tpr:Tpau_0257"/>
<gene>
    <name evidence="2" type="ordered locus">Tpau_0257</name>
</gene>
<keyword evidence="3" id="KW-1185">Reference proteome</keyword>
<evidence type="ECO:0000313" key="2">
    <source>
        <dbReference type="EMBL" id="ADG76907.1"/>
    </source>
</evidence>
<feature type="transmembrane region" description="Helical" evidence="1">
    <location>
        <begin position="20"/>
        <end position="42"/>
    </location>
</feature>
<dbReference type="HOGENOM" id="CLU_2290459_0_0_11"/>
<evidence type="ECO:0000256" key="1">
    <source>
        <dbReference type="SAM" id="Phobius"/>
    </source>
</evidence>
<name>D5UQS4_TSUPD</name>
<keyword evidence="1" id="KW-1133">Transmembrane helix</keyword>
<dbReference type="AlphaFoldDB" id="D5UQS4"/>
<protein>
    <recommendedName>
        <fullName evidence="4">Transmembrane protein</fullName>
    </recommendedName>
</protein>
<proteinExistence type="predicted"/>
<keyword evidence="1" id="KW-0812">Transmembrane</keyword>
<dbReference type="STRING" id="521096.Tpau_0257"/>
<dbReference type="Proteomes" id="UP000001213">
    <property type="component" value="Chromosome"/>
</dbReference>
<feature type="transmembrane region" description="Helical" evidence="1">
    <location>
        <begin position="80"/>
        <end position="100"/>
    </location>
</feature>